<dbReference type="EMBL" id="ML122259">
    <property type="protein sequence ID" value="RPD62511.1"/>
    <property type="molecule type" value="Genomic_DNA"/>
</dbReference>
<evidence type="ECO:0000313" key="3">
    <source>
        <dbReference type="Proteomes" id="UP000313359"/>
    </source>
</evidence>
<accession>A0A5C2SFV2</accession>
<evidence type="ECO:0000313" key="2">
    <source>
        <dbReference type="EMBL" id="RPD62511.1"/>
    </source>
</evidence>
<gene>
    <name evidence="2" type="ORF">L227DRAFT_38212</name>
</gene>
<protein>
    <submittedName>
        <fullName evidence="2">Uncharacterized protein</fullName>
    </submittedName>
</protein>
<keyword evidence="3" id="KW-1185">Reference proteome</keyword>
<keyword evidence="1" id="KW-0472">Membrane</keyword>
<reference evidence="2" key="1">
    <citation type="journal article" date="2018" name="Genome Biol. Evol.">
        <title>Genomics and development of Lentinus tigrinus, a white-rot wood-decaying mushroom with dimorphic fruiting bodies.</title>
        <authorList>
            <person name="Wu B."/>
            <person name="Xu Z."/>
            <person name="Knudson A."/>
            <person name="Carlson A."/>
            <person name="Chen N."/>
            <person name="Kovaka S."/>
            <person name="LaButti K."/>
            <person name="Lipzen A."/>
            <person name="Pennachio C."/>
            <person name="Riley R."/>
            <person name="Schakwitz W."/>
            <person name="Umezawa K."/>
            <person name="Ohm R.A."/>
            <person name="Grigoriev I.V."/>
            <person name="Nagy L.G."/>
            <person name="Gibbons J."/>
            <person name="Hibbett D."/>
        </authorList>
    </citation>
    <scope>NUCLEOTIDE SEQUENCE [LARGE SCALE GENOMIC DNA]</scope>
    <source>
        <strain evidence="2">ALCF2SS1-6</strain>
    </source>
</reference>
<feature type="transmembrane region" description="Helical" evidence="1">
    <location>
        <begin position="6"/>
        <end position="26"/>
    </location>
</feature>
<dbReference type="Proteomes" id="UP000313359">
    <property type="component" value="Unassembled WGS sequence"/>
</dbReference>
<name>A0A5C2SFV2_9APHY</name>
<keyword evidence="1" id="KW-1133">Transmembrane helix</keyword>
<keyword evidence="1" id="KW-0812">Transmembrane</keyword>
<sequence length="120" mass="13632">MIFPCICHWLAATFVLLPSLRILYYLALPSSPPTSRRVVLVTMFSVFCFPHVIVQLRLCRGFSFVALSICMCTRSTIIRTASTFASAWTESTHIRSSSQCDRLYIGFGRLKESSTHLRVH</sequence>
<evidence type="ECO:0000256" key="1">
    <source>
        <dbReference type="SAM" id="Phobius"/>
    </source>
</evidence>
<feature type="transmembrane region" description="Helical" evidence="1">
    <location>
        <begin position="38"/>
        <end position="58"/>
    </location>
</feature>
<organism evidence="2 3">
    <name type="scientific">Lentinus tigrinus ALCF2SS1-6</name>
    <dbReference type="NCBI Taxonomy" id="1328759"/>
    <lineage>
        <taxon>Eukaryota</taxon>
        <taxon>Fungi</taxon>
        <taxon>Dikarya</taxon>
        <taxon>Basidiomycota</taxon>
        <taxon>Agaricomycotina</taxon>
        <taxon>Agaricomycetes</taxon>
        <taxon>Polyporales</taxon>
        <taxon>Polyporaceae</taxon>
        <taxon>Lentinus</taxon>
    </lineage>
</organism>
<proteinExistence type="predicted"/>
<dbReference type="AlphaFoldDB" id="A0A5C2SFV2"/>